<evidence type="ECO:0000313" key="3">
    <source>
        <dbReference type="Proteomes" id="UP000292362"/>
    </source>
</evidence>
<organism evidence="2 3">
    <name type="scientific">Hamiltosporidium tvaerminnensis</name>
    <dbReference type="NCBI Taxonomy" id="1176355"/>
    <lineage>
        <taxon>Eukaryota</taxon>
        <taxon>Fungi</taxon>
        <taxon>Fungi incertae sedis</taxon>
        <taxon>Microsporidia</taxon>
        <taxon>Dubosqiidae</taxon>
        <taxon>Hamiltosporidium</taxon>
    </lineage>
</organism>
<dbReference type="EMBL" id="PITJ01000530">
    <property type="protein sequence ID" value="TBU02204.1"/>
    <property type="molecule type" value="Genomic_DNA"/>
</dbReference>
<sequence length="368" mass="42891">MSNLQTFISQEKHLSLVWNVYQDVRKVTKSQIKEFELEEVKRKLIHYNTLRLPIWITSHFILGMAKILDKKGKYIFEDMMSIISIISKPRPKRSEHKNLRLAPLCRIKPVEPSEFAAEYENIEAADFLKDDFELEYDGPENYSHVEEAREASNMNLDSVIGEMSAMQSNSVHSNIIQNSFVLHDSPNQSKESIAITDQKISKRRKIQFDRETQLDFDDLYFNQTNANNMILRKEKNLINDLFSKNISINSYLIDILKKKIEIESRQSVEVQRAETLLDTGFEPDFTTEYNYPSFAQDELDMSDENIYNDFFTKDSLPLEFTFQNIVEGLDNSKKALAFVALLELCNKNEIFATQDICTFNDILCCKSF</sequence>
<name>A0A4Q9L418_9MICR</name>
<proteinExistence type="predicted"/>
<feature type="domain" description="Rad21/Rec8-like protein N-terminal" evidence="1">
    <location>
        <begin position="4"/>
        <end position="88"/>
    </location>
</feature>
<dbReference type="AlphaFoldDB" id="A0A4Q9L418"/>
<evidence type="ECO:0000313" key="2">
    <source>
        <dbReference type="EMBL" id="TBU02204.1"/>
    </source>
</evidence>
<gene>
    <name evidence="2" type="ORF">CWI37_0530p0020</name>
</gene>
<dbReference type="VEuPathDB" id="MicrosporidiaDB:CWI37_0530p0020"/>
<comment type="caution">
    <text evidence="2">The sequence shown here is derived from an EMBL/GenBank/DDBJ whole genome shotgun (WGS) entry which is preliminary data.</text>
</comment>
<evidence type="ECO:0000259" key="1">
    <source>
        <dbReference type="Pfam" id="PF04825"/>
    </source>
</evidence>
<protein>
    <recommendedName>
        <fullName evidence="1">Rad21/Rec8-like protein N-terminal domain-containing protein</fullName>
    </recommendedName>
</protein>
<dbReference type="Pfam" id="PF04825">
    <property type="entry name" value="Rad21_Rec8_N"/>
    <property type="match status" value="1"/>
</dbReference>
<dbReference type="Proteomes" id="UP000292362">
    <property type="component" value="Unassembled WGS sequence"/>
</dbReference>
<dbReference type="InterPro" id="IPR006910">
    <property type="entry name" value="Rad21_Rec8_N"/>
</dbReference>
<reference evidence="2 3" key="1">
    <citation type="submission" date="2017-12" db="EMBL/GenBank/DDBJ databases">
        <authorList>
            <person name="Pombert J.-F."/>
            <person name="Haag K.L."/>
            <person name="Ebert D."/>
        </authorList>
    </citation>
    <scope>NUCLEOTIDE SEQUENCE [LARGE SCALE GENOMIC DNA]</scope>
    <source>
        <strain evidence="2">FI-OER-3-3</strain>
    </source>
</reference>
<accession>A0A4Q9L418</accession>